<evidence type="ECO:0008006" key="3">
    <source>
        <dbReference type="Google" id="ProtNLM"/>
    </source>
</evidence>
<comment type="caution">
    <text evidence="1">The sequence shown here is derived from an EMBL/GenBank/DDBJ whole genome shotgun (WGS) entry which is preliminary data.</text>
</comment>
<accession>A0ABQ3ART8</accession>
<dbReference type="Proteomes" id="UP000619761">
    <property type="component" value="Unassembled WGS sequence"/>
</dbReference>
<keyword evidence="2" id="KW-1185">Reference proteome</keyword>
<organism evidence="1 2">
    <name type="scientific">Cellvibrio zantedeschiae</name>
    <dbReference type="NCBI Taxonomy" id="1237077"/>
    <lineage>
        <taxon>Bacteria</taxon>
        <taxon>Pseudomonadati</taxon>
        <taxon>Pseudomonadota</taxon>
        <taxon>Gammaproteobacteria</taxon>
        <taxon>Cellvibrionales</taxon>
        <taxon>Cellvibrionaceae</taxon>
        <taxon>Cellvibrio</taxon>
    </lineage>
</organism>
<dbReference type="SUPFAM" id="SSF53850">
    <property type="entry name" value="Periplasmic binding protein-like II"/>
    <property type="match status" value="1"/>
</dbReference>
<reference evidence="2" key="1">
    <citation type="journal article" date="2019" name="Int. J. Syst. Evol. Microbiol.">
        <title>The Global Catalogue of Microorganisms (GCM) 10K type strain sequencing project: providing services to taxonomists for standard genome sequencing and annotation.</title>
        <authorList>
            <consortium name="The Broad Institute Genomics Platform"/>
            <consortium name="The Broad Institute Genome Sequencing Center for Infectious Disease"/>
            <person name="Wu L."/>
            <person name="Ma J."/>
        </authorList>
    </citation>
    <scope>NUCLEOTIDE SEQUENCE [LARGE SCALE GENOMIC DNA]</scope>
    <source>
        <strain evidence="2">KCTC 32239</strain>
    </source>
</reference>
<protein>
    <recommendedName>
        <fullName evidence="3">Diguanylate cyclase</fullName>
    </recommendedName>
</protein>
<dbReference type="Gene3D" id="3.40.190.10">
    <property type="entry name" value="Periplasmic binding protein-like II"/>
    <property type="match status" value="2"/>
</dbReference>
<evidence type="ECO:0000313" key="2">
    <source>
        <dbReference type="Proteomes" id="UP000619761"/>
    </source>
</evidence>
<gene>
    <name evidence="1" type="ORF">GCM10011613_05480</name>
</gene>
<dbReference type="EMBL" id="BMYZ01000001">
    <property type="protein sequence ID" value="GGY64608.1"/>
    <property type="molecule type" value="Genomic_DNA"/>
</dbReference>
<evidence type="ECO:0000313" key="1">
    <source>
        <dbReference type="EMBL" id="GGY64608.1"/>
    </source>
</evidence>
<proteinExistence type="predicted"/>
<name>A0ABQ3ART8_9GAMM</name>
<sequence>MVEGDGSIPKYAKGLLKLALSKIPEKYEWDDSTATNTEARIIQMVVENQLDVCWYATTNEFEERMQPIRIPMYRGLLGYRVLMIKKGTQSKFDGIRTLEDLRRVSLGSGRFWADTDVLLANNLNVVKVLKYEGMFFMLDGDRFDAFPRGAHEPWAEMKRHPKLDLEVEKNLLMIYPNPFYFFVNKSNNELAKNIEKGLRIAIEDGSFEEYFMNDPTVKDVIANANLKSRTVIKLQNPTLPKLTPLDDKTLWFDPFSLDKKE</sequence>